<dbReference type="Pfam" id="PF01464">
    <property type="entry name" value="SLT"/>
    <property type="match status" value="1"/>
</dbReference>
<feature type="signal peptide" evidence="3">
    <location>
        <begin position="1"/>
        <end position="23"/>
    </location>
</feature>
<dbReference type="RefSeq" id="WP_283740604.1">
    <property type="nucleotide sequence ID" value="NZ_JASJEV010000005.1"/>
</dbReference>
<feature type="domain" description="Transglycosylase SLT" evidence="4">
    <location>
        <begin position="104"/>
        <end position="199"/>
    </location>
</feature>
<dbReference type="Proteomes" id="UP001321492">
    <property type="component" value="Unassembled WGS sequence"/>
</dbReference>
<evidence type="ECO:0000256" key="3">
    <source>
        <dbReference type="SAM" id="SignalP"/>
    </source>
</evidence>
<proteinExistence type="inferred from homology"/>
<organism evidence="5 6">
    <name type="scientific">Chelatococcus albus</name>
    <dbReference type="NCBI Taxonomy" id="3047466"/>
    <lineage>
        <taxon>Bacteria</taxon>
        <taxon>Pseudomonadati</taxon>
        <taxon>Pseudomonadota</taxon>
        <taxon>Alphaproteobacteria</taxon>
        <taxon>Hyphomicrobiales</taxon>
        <taxon>Chelatococcaceae</taxon>
        <taxon>Chelatococcus</taxon>
    </lineage>
</organism>
<dbReference type="SUPFAM" id="SSF53955">
    <property type="entry name" value="Lysozyme-like"/>
    <property type="match status" value="1"/>
</dbReference>
<comment type="caution">
    <text evidence="5">The sequence shown here is derived from an EMBL/GenBank/DDBJ whole genome shotgun (WGS) entry which is preliminary data.</text>
</comment>
<sequence length="224" mass="23285">MKNHRTLGVIGLAALIAATPVLAKSPASRLAKVEAAAAAPQQTETPRQPGLFESLFSGAKPAESAPAEAGASAGGKRAKAGYVKPGSALGYDVPAREQYRDLMARHAAANGVPFALVDAVVRIESRYNPRAHNAGAIGLMQIKYRTARGVGYTGSPAGLYSPEANIEYGVKYLAGAYRLAGGDTCGTVMRYQGGHYATRMSRANLAYCAKVRTIAASLATGQES</sequence>
<comment type="similarity">
    <text evidence="2">Belongs to the virb1 family.</text>
</comment>
<evidence type="ECO:0000259" key="4">
    <source>
        <dbReference type="Pfam" id="PF01464"/>
    </source>
</evidence>
<evidence type="ECO:0000256" key="2">
    <source>
        <dbReference type="ARBA" id="ARBA00009387"/>
    </source>
</evidence>
<evidence type="ECO:0000313" key="5">
    <source>
        <dbReference type="EMBL" id="MDJ1158621.1"/>
    </source>
</evidence>
<dbReference type="PANTHER" id="PTHR37423">
    <property type="entry name" value="SOLUBLE LYTIC MUREIN TRANSGLYCOSYLASE-RELATED"/>
    <property type="match status" value="1"/>
</dbReference>
<evidence type="ECO:0000313" key="6">
    <source>
        <dbReference type="Proteomes" id="UP001321492"/>
    </source>
</evidence>
<accession>A0ABT7AJ49</accession>
<name>A0ABT7AJ49_9HYPH</name>
<keyword evidence="6" id="KW-1185">Reference proteome</keyword>
<dbReference type="InterPro" id="IPR023346">
    <property type="entry name" value="Lysozyme-like_dom_sf"/>
</dbReference>
<reference evidence="5 6" key="1">
    <citation type="submission" date="2023-05" db="EMBL/GenBank/DDBJ databases">
        <title>Chelatococcus sp. nov., a moderately thermophilic bacterium isolated from hot spring microbial mat.</title>
        <authorList>
            <person name="Hu C.-J."/>
            <person name="Li W.-J."/>
        </authorList>
    </citation>
    <scope>NUCLEOTIDE SEQUENCE [LARGE SCALE GENOMIC DNA]</scope>
    <source>
        <strain evidence="5 6">SYSU G07232</strain>
    </source>
</reference>
<comment type="similarity">
    <text evidence="1">Belongs to the transglycosylase Slt family.</text>
</comment>
<keyword evidence="3" id="KW-0732">Signal</keyword>
<protein>
    <submittedName>
        <fullName evidence="5">Lytic transglycosylase domain-containing protein</fullName>
    </submittedName>
</protein>
<feature type="chain" id="PRO_5045761751" evidence="3">
    <location>
        <begin position="24"/>
        <end position="224"/>
    </location>
</feature>
<gene>
    <name evidence="5" type="ORF">QNA08_10280</name>
</gene>
<evidence type="ECO:0000256" key="1">
    <source>
        <dbReference type="ARBA" id="ARBA00007734"/>
    </source>
</evidence>
<dbReference type="InterPro" id="IPR008258">
    <property type="entry name" value="Transglycosylase_SLT_dom_1"/>
</dbReference>
<dbReference type="Gene3D" id="1.10.530.10">
    <property type="match status" value="1"/>
</dbReference>
<dbReference type="EMBL" id="JASJEV010000005">
    <property type="protein sequence ID" value="MDJ1158621.1"/>
    <property type="molecule type" value="Genomic_DNA"/>
</dbReference>
<dbReference type="PANTHER" id="PTHR37423:SF2">
    <property type="entry name" value="MEMBRANE-BOUND LYTIC MUREIN TRANSGLYCOSYLASE C"/>
    <property type="match status" value="1"/>
</dbReference>